<accession>A0A382Z8C4</accession>
<dbReference type="EMBL" id="UINC01181840">
    <property type="protein sequence ID" value="SVD91746.1"/>
    <property type="molecule type" value="Genomic_DNA"/>
</dbReference>
<gene>
    <name evidence="1" type="ORF">METZ01_LOCUS444600</name>
</gene>
<dbReference type="InterPro" id="IPR013783">
    <property type="entry name" value="Ig-like_fold"/>
</dbReference>
<proteinExistence type="predicted"/>
<feature type="non-terminal residue" evidence="1">
    <location>
        <position position="124"/>
    </location>
</feature>
<dbReference type="Pfam" id="PF05345">
    <property type="entry name" value="He_PIG"/>
    <property type="match status" value="1"/>
</dbReference>
<name>A0A382Z8C4_9ZZZZ</name>
<dbReference type="Gene3D" id="2.60.40.10">
    <property type="entry name" value="Immunoglobulins"/>
    <property type="match status" value="1"/>
</dbReference>
<sequence>MSLVEARIGESYRAELVATGGTPPYTWSLATGSLPAGIGLSAGGVISGVPATTADISLVFGVTDAKGRISVSPGLVFVTAPDRRTVIARGGTIFIDSAGDSVSLFLASPADGYSAVIVESGGFR</sequence>
<dbReference type="AlphaFoldDB" id="A0A382Z8C4"/>
<protein>
    <submittedName>
        <fullName evidence="1">Uncharacterized protein</fullName>
    </submittedName>
</protein>
<reference evidence="1" key="1">
    <citation type="submission" date="2018-05" db="EMBL/GenBank/DDBJ databases">
        <authorList>
            <person name="Lanie J.A."/>
            <person name="Ng W.-L."/>
            <person name="Kazmierczak K.M."/>
            <person name="Andrzejewski T.M."/>
            <person name="Davidsen T.M."/>
            <person name="Wayne K.J."/>
            <person name="Tettelin H."/>
            <person name="Glass J.I."/>
            <person name="Rusch D."/>
            <person name="Podicherti R."/>
            <person name="Tsui H.-C.T."/>
            <person name="Winkler M.E."/>
        </authorList>
    </citation>
    <scope>NUCLEOTIDE SEQUENCE</scope>
</reference>
<evidence type="ECO:0000313" key="1">
    <source>
        <dbReference type="EMBL" id="SVD91746.1"/>
    </source>
</evidence>
<organism evidence="1">
    <name type="scientific">marine metagenome</name>
    <dbReference type="NCBI Taxonomy" id="408172"/>
    <lineage>
        <taxon>unclassified sequences</taxon>
        <taxon>metagenomes</taxon>
        <taxon>ecological metagenomes</taxon>
    </lineage>
</organism>